<dbReference type="Proteomes" id="UP000199735">
    <property type="component" value="Unassembled WGS sequence"/>
</dbReference>
<protein>
    <submittedName>
        <fullName evidence="2 3">Deacetylase</fullName>
    </submittedName>
</protein>
<evidence type="ECO:0000313" key="3">
    <source>
        <dbReference type="EMBL" id="SEN22885.1"/>
    </source>
</evidence>
<reference evidence="3 5" key="2">
    <citation type="submission" date="2016-10" db="EMBL/GenBank/DDBJ databases">
        <authorList>
            <person name="Varghese N."/>
            <person name="Submissions S."/>
        </authorList>
    </citation>
    <scope>NUCLEOTIDE SEQUENCE [LARGE SCALE GENOMIC DNA]</scope>
    <source>
        <strain evidence="3 5">DSM 21619</strain>
    </source>
</reference>
<dbReference type="EMBL" id="CP008876">
    <property type="protein sequence ID" value="AIF68082.1"/>
    <property type="molecule type" value="Genomic_DNA"/>
</dbReference>
<dbReference type="InterPro" id="IPR023841">
    <property type="entry name" value="BshB2"/>
</dbReference>
<sequence>MEKHVVVIFPHPDDEAFGAAGTIAKFRQEGVPVTYLCGTLGEMGRNMGNPTFATRESLPEIRKKELQDACKVMDVELKMLGYRDKVLEFEDLSKVSDHLKELLETIKPTLVITHYPEYAVHPDHNALGAAAIDAVSRMEESTRPTVWAQAFMRGYQEILGKPDVVQDIRPFVKTKVKTILCHKSQAQGVLGNVTGEELTEENMEAIALEHFKEETFYTWNFENI</sequence>
<dbReference type="AlphaFoldDB" id="A0A075LQ31"/>
<dbReference type="OrthoDB" id="9790023at2"/>
<dbReference type="HOGENOM" id="CLU_049311_4_2_9"/>
<dbReference type="Gene3D" id="3.40.50.10320">
    <property type="entry name" value="LmbE-like"/>
    <property type="match status" value="1"/>
</dbReference>
<dbReference type="KEGG" id="tap:GZ22_16535"/>
<dbReference type="GO" id="GO:0016811">
    <property type="term" value="F:hydrolase activity, acting on carbon-nitrogen (but not peptide) bonds, in linear amides"/>
    <property type="evidence" value="ECO:0007669"/>
    <property type="project" value="TreeGrafter"/>
</dbReference>
<evidence type="ECO:0000313" key="4">
    <source>
        <dbReference type="Proteomes" id="UP000027980"/>
    </source>
</evidence>
<evidence type="ECO:0000313" key="5">
    <source>
        <dbReference type="Proteomes" id="UP000199735"/>
    </source>
</evidence>
<evidence type="ECO:0000256" key="1">
    <source>
        <dbReference type="ARBA" id="ARBA00001947"/>
    </source>
</evidence>
<dbReference type="PANTHER" id="PTHR12993:SF27">
    <property type="entry name" value="N-ACETYL-ALPHA-D-GLUCOSAMINYL L-MALATE DEACETYLASE 2-RELATED"/>
    <property type="match status" value="1"/>
</dbReference>
<comment type="cofactor">
    <cofactor evidence="1">
        <name>Zn(2+)</name>
        <dbReference type="ChEBI" id="CHEBI:29105"/>
    </cofactor>
</comment>
<gene>
    <name evidence="2" type="ORF">GZ22_16535</name>
    <name evidence="3" type="ORF">SAMN04489762_1747</name>
</gene>
<name>A0A075LQ31_9BACI</name>
<reference evidence="2 4" key="1">
    <citation type="submission" date="2014-07" db="EMBL/GenBank/DDBJ databases">
        <title>Complete genome sequence of a moderately halophilic bacterium Terribacillus aidingensis MP602, isolated from Cryptomeria fortunei in Tianmu mountain in China.</title>
        <authorList>
            <person name="Wang Y."/>
            <person name="Lu P."/>
            <person name="Zhang L."/>
        </authorList>
    </citation>
    <scope>NUCLEOTIDE SEQUENCE [LARGE SCALE GENOMIC DNA]</scope>
    <source>
        <strain evidence="2 4">MP602</strain>
    </source>
</reference>
<evidence type="ECO:0000313" key="2">
    <source>
        <dbReference type="EMBL" id="AIF68082.1"/>
    </source>
</evidence>
<dbReference type="PANTHER" id="PTHR12993">
    <property type="entry name" value="N-ACETYLGLUCOSAMINYL-PHOSPHATIDYLINOSITOL DE-N-ACETYLASE-RELATED"/>
    <property type="match status" value="1"/>
</dbReference>
<dbReference type="Proteomes" id="UP000027980">
    <property type="component" value="Chromosome"/>
</dbReference>
<accession>A0AAX2EF25</accession>
<dbReference type="EMBL" id="FOCD01000002">
    <property type="protein sequence ID" value="SEN22885.1"/>
    <property type="molecule type" value="Genomic_DNA"/>
</dbReference>
<dbReference type="RefSeq" id="WP_038564596.1">
    <property type="nucleotide sequence ID" value="NZ_CP008876.1"/>
</dbReference>
<dbReference type="SUPFAM" id="SSF102588">
    <property type="entry name" value="LmbE-like"/>
    <property type="match status" value="1"/>
</dbReference>
<dbReference type="GeneID" id="34222998"/>
<dbReference type="NCBIfam" id="TIGR04000">
    <property type="entry name" value="thiol_BshB2"/>
    <property type="match status" value="1"/>
</dbReference>
<dbReference type="Pfam" id="PF02585">
    <property type="entry name" value="PIG-L"/>
    <property type="match status" value="1"/>
</dbReference>
<accession>A0A075LQ31</accession>
<organism evidence="2 4">
    <name type="scientific">Terribacillus saccharophilus</name>
    <dbReference type="NCBI Taxonomy" id="361277"/>
    <lineage>
        <taxon>Bacteria</taxon>
        <taxon>Bacillati</taxon>
        <taxon>Bacillota</taxon>
        <taxon>Bacilli</taxon>
        <taxon>Bacillales</taxon>
        <taxon>Bacillaceae</taxon>
        <taxon>Terribacillus</taxon>
    </lineage>
</organism>
<dbReference type="InterPro" id="IPR024078">
    <property type="entry name" value="LmbE-like_dom_sf"/>
</dbReference>
<proteinExistence type="predicted"/>
<dbReference type="InterPro" id="IPR003737">
    <property type="entry name" value="GlcNAc_PI_deacetylase-related"/>
</dbReference>